<dbReference type="InterPro" id="IPR032025">
    <property type="entry name" value="DUF5063"/>
</dbReference>
<keyword evidence="2" id="KW-1185">Reference proteome</keyword>
<organism evidence="1 2">
    <name type="scientific">Nocardioides marmoribigeumensis</name>
    <dbReference type="NCBI Taxonomy" id="433649"/>
    <lineage>
        <taxon>Bacteria</taxon>
        <taxon>Bacillati</taxon>
        <taxon>Actinomycetota</taxon>
        <taxon>Actinomycetes</taxon>
        <taxon>Propionibacteriales</taxon>
        <taxon>Nocardioidaceae</taxon>
        <taxon>Nocardioides</taxon>
    </lineage>
</organism>
<dbReference type="InterPro" id="IPR038312">
    <property type="entry name" value="DUF5063_sf"/>
</dbReference>
<gene>
    <name evidence="1" type="ORF">J2S63_001733</name>
</gene>
<proteinExistence type="predicted"/>
<dbReference type="Pfam" id="PF16702">
    <property type="entry name" value="DUF5063"/>
    <property type="match status" value="1"/>
</dbReference>
<evidence type="ECO:0000313" key="2">
    <source>
        <dbReference type="Proteomes" id="UP001183648"/>
    </source>
</evidence>
<sequence>MGDNLMTEEGRAPLDEELVDFAQTIADQVESFLIAVQAVSRGEEGGSAVPLMLLETSQLLLAGARLGMQVDFELQEEYEPDAGPDPDLDAMRHRLGVLFEDFDAFTVVFDPYAETPEVVPTLLSDELTSIATAIAHGLRHYRSGRVTEALWWWQLSYHVSWGSEAIAVLRALQAVVAHDRLDTDLGSDDDAVIEALEILERD</sequence>
<evidence type="ECO:0000313" key="1">
    <source>
        <dbReference type="EMBL" id="MDR7362180.1"/>
    </source>
</evidence>
<dbReference type="RefSeq" id="WP_310301317.1">
    <property type="nucleotide sequence ID" value="NZ_BAAAPS010000008.1"/>
</dbReference>
<dbReference type="Gene3D" id="1.20.120.1550">
    <property type="entry name" value="Protein of unknown function DUF5063"/>
    <property type="match status" value="1"/>
</dbReference>
<dbReference type="EMBL" id="JAVDYG010000001">
    <property type="protein sequence ID" value="MDR7362180.1"/>
    <property type="molecule type" value="Genomic_DNA"/>
</dbReference>
<reference evidence="1 2" key="1">
    <citation type="submission" date="2023-07" db="EMBL/GenBank/DDBJ databases">
        <title>Sequencing the genomes of 1000 actinobacteria strains.</title>
        <authorList>
            <person name="Klenk H.-P."/>
        </authorList>
    </citation>
    <scope>NUCLEOTIDE SEQUENCE [LARGE SCALE GENOMIC DNA]</scope>
    <source>
        <strain evidence="1 2">DSM 19426</strain>
    </source>
</reference>
<protein>
    <recommendedName>
        <fullName evidence="3">DUF5063 domain-containing protein</fullName>
    </recommendedName>
</protein>
<comment type="caution">
    <text evidence="1">The sequence shown here is derived from an EMBL/GenBank/DDBJ whole genome shotgun (WGS) entry which is preliminary data.</text>
</comment>
<evidence type="ECO:0008006" key="3">
    <source>
        <dbReference type="Google" id="ProtNLM"/>
    </source>
</evidence>
<accession>A0ABU2BU73</accession>
<name>A0ABU2BU73_9ACTN</name>
<dbReference type="Proteomes" id="UP001183648">
    <property type="component" value="Unassembled WGS sequence"/>
</dbReference>